<dbReference type="Proteomes" id="UP000630353">
    <property type="component" value="Unassembled WGS sequence"/>
</dbReference>
<proteinExistence type="predicted"/>
<evidence type="ECO:0000313" key="2">
    <source>
        <dbReference type="Proteomes" id="UP000630353"/>
    </source>
</evidence>
<gene>
    <name evidence="1" type="ORF">GCM10017083_13150</name>
</gene>
<reference evidence="1" key="2">
    <citation type="submission" date="2020-09" db="EMBL/GenBank/DDBJ databases">
        <authorList>
            <person name="Sun Q."/>
            <person name="Kim S."/>
        </authorList>
    </citation>
    <scope>NUCLEOTIDE SEQUENCE</scope>
    <source>
        <strain evidence="1">KCTC 42651</strain>
    </source>
</reference>
<name>A0A918XPR1_9PROT</name>
<dbReference type="InterPro" id="IPR023476">
    <property type="entry name" value="Pep_tRNA_hydro_II_dom_sf"/>
</dbReference>
<comment type="caution">
    <text evidence="1">The sequence shown here is derived from an EMBL/GenBank/DDBJ whole genome shotgun (WGS) entry which is preliminary data.</text>
</comment>
<dbReference type="InterPro" id="IPR018988">
    <property type="entry name" value="DUF2000"/>
</dbReference>
<sequence length="136" mass="14384">MSFDTKIAIAVRADLATWQKLNVTAFLASGIAAAAPGVIGEPYRDADGVEYLAIFGQPVVVLAGDARALTKAHRRALDRNLALAVYTDGMFRTGNDADNRAVVAALPTDGLDLAGLAVLGERRDVDKALKDLKLHP</sequence>
<organism evidence="1 2">
    <name type="scientific">Thalassobaculum fulvum</name>
    <dbReference type="NCBI Taxonomy" id="1633335"/>
    <lineage>
        <taxon>Bacteria</taxon>
        <taxon>Pseudomonadati</taxon>
        <taxon>Pseudomonadota</taxon>
        <taxon>Alphaproteobacteria</taxon>
        <taxon>Rhodospirillales</taxon>
        <taxon>Thalassobaculaceae</taxon>
        <taxon>Thalassobaculum</taxon>
    </lineage>
</organism>
<keyword evidence="2" id="KW-1185">Reference proteome</keyword>
<dbReference type="RefSeq" id="WP_189988158.1">
    <property type="nucleotide sequence ID" value="NZ_BMZS01000003.1"/>
</dbReference>
<evidence type="ECO:0008006" key="3">
    <source>
        <dbReference type="Google" id="ProtNLM"/>
    </source>
</evidence>
<reference evidence="1" key="1">
    <citation type="journal article" date="2014" name="Int. J. Syst. Evol. Microbiol.">
        <title>Complete genome sequence of Corynebacterium casei LMG S-19264T (=DSM 44701T), isolated from a smear-ripened cheese.</title>
        <authorList>
            <consortium name="US DOE Joint Genome Institute (JGI-PGF)"/>
            <person name="Walter F."/>
            <person name="Albersmeier A."/>
            <person name="Kalinowski J."/>
            <person name="Ruckert C."/>
        </authorList>
    </citation>
    <scope>NUCLEOTIDE SEQUENCE</scope>
    <source>
        <strain evidence="1">KCTC 42651</strain>
    </source>
</reference>
<dbReference type="SUPFAM" id="SSF102462">
    <property type="entry name" value="Peptidyl-tRNA hydrolase II"/>
    <property type="match status" value="1"/>
</dbReference>
<evidence type="ECO:0000313" key="1">
    <source>
        <dbReference type="EMBL" id="GHD45344.1"/>
    </source>
</evidence>
<accession>A0A918XPR1</accession>
<dbReference type="Pfam" id="PF09391">
    <property type="entry name" value="DUF2000"/>
    <property type="match status" value="1"/>
</dbReference>
<dbReference type="Gene3D" id="3.40.1490.10">
    <property type="entry name" value="Bit1"/>
    <property type="match status" value="1"/>
</dbReference>
<protein>
    <recommendedName>
        <fullName evidence="3">DUF2000 domain-containing protein</fullName>
    </recommendedName>
</protein>
<dbReference type="AlphaFoldDB" id="A0A918XPR1"/>
<dbReference type="EMBL" id="BMZS01000003">
    <property type="protein sequence ID" value="GHD45344.1"/>
    <property type="molecule type" value="Genomic_DNA"/>
</dbReference>